<proteinExistence type="inferred from homology"/>
<dbReference type="CDD" id="cd02121">
    <property type="entry name" value="PA_GCPII_like"/>
    <property type="match status" value="1"/>
</dbReference>
<feature type="region of interest" description="Disordered" evidence="2">
    <location>
        <begin position="104"/>
        <end position="123"/>
    </location>
</feature>
<dbReference type="InterPro" id="IPR007484">
    <property type="entry name" value="Peptidase_M28"/>
</dbReference>
<dbReference type="SUPFAM" id="SSF52025">
    <property type="entry name" value="PA domain"/>
    <property type="match status" value="1"/>
</dbReference>
<feature type="domain" description="Peptidase M28" evidence="6">
    <location>
        <begin position="510"/>
        <end position="707"/>
    </location>
</feature>
<evidence type="ECO:0000313" key="7">
    <source>
        <dbReference type="EMBL" id="CAI6339991.1"/>
    </source>
</evidence>
<feature type="compositionally biased region" description="Acidic residues" evidence="2">
    <location>
        <begin position="104"/>
        <end position="114"/>
    </location>
</feature>
<dbReference type="PANTHER" id="PTHR10404:SF71">
    <property type="entry name" value="CARBOXYPEPTIDASE TRE2, PUTATIVE (AFU_ORTHOLOGUE AFUA_3G10650)-RELATED"/>
    <property type="match status" value="1"/>
</dbReference>
<gene>
    <name evidence="7" type="ORF">PDIGIT_LOCUS13157</name>
</gene>
<keyword evidence="3" id="KW-0812">Transmembrane</keyword>
<feature type="domain" description="PA" evidence="4">
    <location>
        <begin position="322"/>
        <end position="391"/>
    </location>
</feature>
<dbReference type="InterPro" id="IPR046450">
    <property type="entry name" value="PA_dom_sf"/>
</dbReference>
<dbReference type="InterPro" id="IPR039373">
    <property type="entry name" value="Peptidase_M28B"/>
</dbReference>
<evidence type="ECO:0000313" key="8">
    <source>
        <dbReference type="Proteomes" id="UP001152607"/>
    </source>
</evidence>
<feature type="compositionally biased region" description="Basic and acidic residues" evidence="2">
    <location>
        <begin position="1"/>
        <end position="10"/>
    </location>
</feature>
<name>A0A9W4UPM5_9PLEO</name>
<dbReference type="Gene3D" id="3.40.630.10">
    <property type="entry name" value="Zn peptidases"/>
    <property type="match status" value="1"/>
</dbReference>
<feature type="compositionally biased region" description="Basic and acidic residues" evidence="2">
    <location>
        <begin position="33"/>
        <end position="44"/>
    </location>
</feature>
<evidence type="ECO:0000256" key="3">
    <source>
        <dbReference type="SAM" id="Phobius"/>
    </source>
</evidence>
<dbReference type="FunFam" id="3.40.630.10:FF:000101">
    <property type="entry name" value="N-acetylated alpha-linked acidic dipeptidase like 1"/>
    <property type="match status" value="1"/>
</dbReference>
<dbReference type="EMBL" id="CAOQHR010000010">
    <property type="protein sequence ID" value="CAI6339991.1"/>
    <property type="molecule type" value="Genomic_DNA"/>
</dbReference>
<dbReference type="Pfam" id="PF02225">
    <property type="entry name" value="PA"/>
    <property type="match status" value="1"/>
</dbReference>
<dbReference type="OrthoDB" id="5841748at2759"/>
<keyword evidence="3" id="KW-1133">Transmembrane helix</keyword>
<dbReference type="SUPFAM" id="SSF53187">
    <property type="entry name" value="Zn-dependent exopeptidases"/>
    <property type="match status" value="1"/>
</dbReference>
<dbReference type="Gene3D" id="1.20.930.40">
    <property type="entry name" value="Transferrin receptor-like, dimerisation domain"/>
    <property type="match status" value="1"/>
</dbReference>
<comment type="caution">
    <text evidence="7">The sequence shown here is derived from an EMBL/GenBank/DDBJ whole genome shotgun (WGS) entry which is preliminary data.</text>
</comment>
<evidence type="ECO:0000259" key="6">
    <source>
        <dbReference type="Pfam" id="PF04389"/>
    </source>
</evidence>
<dbReference type="Gene3D" id="3.50.30.30">
    <property type="match status" value="1"/>
</dbReference>
<dbReference type="AlphaFoldDB" id="A0A9W4UPM5"/>
<feature type="domain" description="Transferrin receptor-like dimerisation" evidence="5">
    <location>
        <begin position="762"/>
        <end position="896"/>
    </location>
</feature>
<evidence type="ECO:0000256" key="2">
    <source>
        <dbReference type="SAM" id="MobiDB-lite"/>
    </source>
</evidence>
<sequence>MPDEKHHYDAFQDPPIPTYEEATSSSHPLSSRRGPDEISDDAERQTLLGHDLPASSGSSSRRRNGYYQPPSVQSARSSLDEDEESGLGSPVDADEEVALRQTMEEMDILDPESAEDGRGRRNRSRNGFSKRFYSITTSLSSIHLPRIRWPSFGLEWFKQRLPTIPEEYRPGWAVLARLFGLVLIITLVYLLVVSEIVPMGAGGFGTPFNPEWVRQTALGNINTLRIQENLQYVTSYDHLAGTKGSYVLGQWIESQFKEAHMDTYTHDEYFVYMNYPKKDGRRVAIVDPPEKAWQANLEEGSPYDPPKPQTESFHGFSRSGNVTGPLIYVNYGDKKDFKSLWDGQVDVQGCVVLMRYYGTPSDRALKLKAAQDAGVAGVLMYSDPADDGFLKGDVAPKGRWRPKDGVQRGSVAFSNMVLGDPLTPGRPSTKDQMRMSKDNNVALPNIPSIPISWENAQHLLQSLDGIGTELPEEWIGGVPDVKWFTGHPDKSPKVYLQNFQDEEEQQRITNVFGSLRGVEDSPKKIIVGSHRDSWCFGAADPGSGTAVMLEVARVLGELRLQGWHPLRTIEFASWDAEEYNMIGSTEHVEQNIEELRANAIAYINVDVGVTGDKLWASGSPVFKHTWGRILGRLVDPQQNKTLLDLWERETHELGTLTAPGDHIAFQDLAGTSSIEFGFKGPEHGDLAHSCYETYEWMTEHIDPELVYHTLLAQVWVLFILELAQEPIMPLKVEDYASFLAEESQKLLDSTDKIGHNFDVAIFQPLFDAVATLTTRAKEFGEWETFWYNNVYGTGGFETQGLTVQRVHHNSQMGLFESRLLDLPKDGSSAKDDKMSDHGLPGRDQFKHVIFGPGDDAHDGGYIFPFIRDALAKQDWDLAERQIKRTAEVLGHAAEGLKRHHH</sequence>
<dbReference type="PANTHER" id="PTHR10404">
    <property type="entry name" value="N-ACETYLATED-ALPHA-LINKED ACIDIC DIPEPTIDASE"/>
    <property type="match status" value="1"/>
</dbReference>
<evidence type="ECO:0000259" key="5">
    <source>
        <dbReference type="Pfam" id="PF04253"/>
    </source>
</evidence>
<protein>
    <recommendedName>
        <fullName evidence="9">Zn-dependent exopeptidase</fullName>
    </recommendedName>
</protein>
<keyword evidence="8" id="KW-1185">Reference proteome</keyword>
<accession>A0A9W4UPM5</accession>
<evidence type="ECO:0000256" key="1">
    <source>
        <dbReference type="ARBA" id="ARBA00005634"/>
    </source>
</evidence>
<dbReference type="Pfam" id="PF04389">
    <property type="entry name" value="Peptidase_M28"/>
    <property type="match status" value="1"/>
</dbReference>
<dbReference type="GO" id="GO:0004180">
    <property type="term" value="F:carboxypeptidase activity"/>
    <property type="evidence" value="ECO:0007669"/>
    <property type="project" value="TreeGrafter"/>
</dbReference>
<reference evidence="7" key="1">
    <citation type="submission" date="2023-01" db="EMBL/GenBank/DDBJ databases">
        <authorList>
            <person name="Van Ghelder C."/>
            <person name="Rancurel C."/>
        </authorList>
    </citation>
    <scope>NUCLEOTIDE SEQUENCE</scope>
    <source>
        <strain evidence="7">CNCM I-4278</strain>
    </source>
</reference>
<evidence type="ECO:0008006" key="9">
    <source>
        <dbReference type="Google" id="ProtNLM"/>
    </source>
</evidence>
<dbReference type="InterPro" id="IPR036757">
    <property type="entry name" value="TFR-like_dimer_dom_sf"/>
</dbReference>
<dbReference type="InterPro" id="IPR003137">
    <property type="entry name" value="PA_domain"/>
</dbReference>
<organism evidence="7 8">
    <name type="scientific">Periconia digitata</name>
    <dbReference type="NCBI Taxonomy" id="1303443"/>
    <lineage>
        <taxon>Eukaryota</taxon>
        <taxon>Fungi</taxon>
        <taxon>Dikarya</taxon>
        <taxon>Ascomycota</taxon>
        <taxon>Pezizomycotina</taxon>
        <taxon>Dothideomycetes</taxon>
        <taxon>Pleosporomycetidae</taxon>
        <taxon>Pleosporales</taxon>
        <taxon>Massarineae</taxon>
        <taxon>Periconiaceae</taxon>
        <taxon>Periconia</taxon>
    </lineage>
</organism>
<dbReference type="Pfam" id="PF04253">
    <property type="entry name" value="TFR_dimer"/>
    <property type="match status" value="1"/>
</dbReference>
<feature type="transmembrane region" description="Helical" evidence="3">
    <location>
        <begin position="174"/>
        <end position="192"/>
    </location>
</feature>
<feature type="region of interest" description="Disordered" evidence="2">
    <location>
        <begin position="1"/>
        <end position="94"/>
    </location>
</feature>
<dbReference type="Proteomes" id="UP001152607">
    <property type="component" value="Unassembled WGS sequence"/>
</dbReference>
<comment type="similarity">
    <text evidence="1">Belongs to the peptidase M28 family. M28B subfamily.</text>
</comment>
<dbReference type="InterPro" id="IPR007365">
    <property type="entry name" value="TFR-like_dimer_dom"/>
</dbReference>
<dbReference type="SUPFAM" id="SSF47672">
    <property type="entry name" value="Transferrin receptor-like dimerisation domain"/>
    <property type="match status" value="1"/>
</dbReference>
<keyword evidence="3" id="KW-0472">Membrane</keyword>
<evidence type="ECO:0000259" key="4">
    <source>
        <dbReference type="Pfam" id="PF02225"/>
    </source>
</evidence>
<dbReference type="CDD" id="cd08022">
    <property type="entry name" value="M28_PSMA_like"/>
    <property type="match status" value="1"/>
</dbReference>